<feature type="region of interest" description="Disordered" evidence="1">
    <location>
        <begin position="131"/>
        <end position="160"/>
    </location>
</feature>
<dbReference type="Proteomes" id="UP000326702">
    <property type="component" value="Chromosome"/>
</dbReference>
<feature type="transmembrane region" description="Helical" evidence="2">
    <location>
        <begin position="766"/>
        <end position="786"/>
    </location>
</feature>
<name>A0A5P9Q5V8_9MICO</name>
<dbReference type="EMBL" id="CP045529">
    <property type="protein sequence ID" value="QFU96739.1"/>
    <property type="molecule type" value="Genomic_DNA"/>
</dbReference>
<feature type="transmembrane region" description="Helical" evidence="2">
    <location>
        <begin position="742"/>
        <end position="760"/>
    </location>
</feature>
<evidence type="ECO:0000256" key="1">
    <source>
        <dbReference type="SAM" id="MobiDB-lite"/>
    </source>
</evidence>
<feature type="transmembrane region" description="Helical" evidence="2">
    <location>
        <begin position="633"/>
        <end position="653"/>
    </location>
</feature>
<keyword evidence="2" id="KW-0812">Transmembrane</keyword>
<dbReference type="KEGG" id="lxl:KDY119_00226"/>
<dbReference type="AlphaFoldDB" id="A0A5P9Q5V8"/>
<keyword evidence="4" id="KW-1185">Reference proteome</keyword>
<feature type="transmembrane region" description="Helical" evidence="2">
    <location>
        <begin position="479"/>
        <end position="500"/>
    </location>
</feature>
<proteinExistence type="predicted"/>
<keyword evidence="2" id="KW-1133">Transmembrane helix</keyword>
<organism evidence="3 4">
    <name type="scientific">Luteimicrobium xylanilyticum</name>
    <dbReference type="NCBI Taxonomy" id="1133546"/>
    <lineage>
        <taxon>Bacteria</taxon>
        <taxon>Bacillati</taxon>
        <taxon>Actinomycetota</taxon>
        <taxon>Actinomycetes</taxon>
        <taxon>Micrococcales</taxon>
        <taxon>Luteimicrobium</taxon>
    </lineage>
</organism>
<dbReference type="OrthoDB" id="3264110at2"/>
<feature type="transmembrane region" description="Helical" evidence="2">
    <location>
        <begin position="692"/>
        <end position="709"/>
    </location>
</feature>
<feature type="transmembrane region" description="Helical" evidence="2">
    <location>
        <begin position="446"/>
        <end position="467"/>
    </location>
</feature>
<accession>A0A5P9Q5V8</accession>
<feature type="transmembrane region" description="Helical" evidence="2">
    <location>
        <begin position="406"/>
        <end position="425"/>
    </location>
</feature>
<dbReference type="RefSeq" id="WP_051136885.1">
    <property type="nucleotide sequence ID" value="NZ_BAABIH010000013.1"/>
</dbReference>
<feature type="compositionally biased region" description="Low complexity" evidence="1">
    <location>
        <begin position="150"/>
        <end position="160"/>
    </location>
</feature>
<evidence type="ECO:0000313" key="3">
    <source>
        <dbReference type="EMBL" id="QFU96739.1"/>
    </source>
</evidence>
<feature type="transmembrane region" description="Helical" evidence="2">
    <location>
        <begin position="553"/>
        <end position="574"/>
    </location>
</feature>
<feature type="transmembrane region" description="Helical" evidence="2">
    <location>
        <begin position="581"/>
        <end position="602"/>
    </location>
</feature>
<gene>
    <name evidence="3" type="ORF">KDY119_00226</name>
</gene>
<reference evidence="3 4" key="1">
    <citation type="submission" date="2019-10" db="EMBL/GenBank/DDBJ databases">
        <title>Genome sequence of Luteimicrobium xylanilyticum HY-24.</title>
        <authorList>
            <person name="Kim D.Y."/>
            <person name="Park H.-Y."/>
        </authorList>
    </citation>
    <scope>NUCLEOTIDE SEQUENCE [LARGE SCALE GENOMIC DNA]</scope>
    <source>
        <strain evidence="3 4">HY-24</strain>
    </source>
</reference>
<keyword evidence="2" id="KW-0472">Membrane</keyword>
<sequence>MPLDLPATTSARSRRLLRRTTALVASVTVAIGLAGAVGASTATAAPEVASAASASDGPFVLVGTGGVQPEDVSPTTTPNIWKALGGTPADGSAPAADDLVGVAPGVNVVRTVRSSTCPVDGWLAVSSGRRAGDIAPHTQPTCRVPDDPTDSSSDGTGGTVPDWAEYQDAVAHQSFDATLGVLGDAVQATGLATTSIGPGAAIAVATKDGKVAGTHVDAPSDAAGLKNAVSTALGTSRLVVVDAGAVLDPAAQPGEEPLTAEEVAASHAKQVKAVDANVGAVLAAVTASSRASDTSVLVASLADSNRTSHLQLALGTGPAISTHGDAAGGHTVLAAGSTRQPGMIQDTDVLPTVVEALGIDASVPESATVGTTIGTTRSDASGTDRLDGLVDVSKHASAVKPLIANFYLLLILANLALYAFATVVLRLDAKRLGAVGRWLRENPSGVLKGLVAVGIALGSIPVATTLANAVPWWRSGAPAWTLAGVVIALDVVITAVAMLVPWRRAPLWPFGVVGGVTAVVLAIDVLGGAPLQLSGLMGTQPLVAGRFYGINNTSYALFGTACVMVTVALVNPLVLRGRRKAAAGVVAVVGVVATALDGLPSIGADFGGPPGLVAGFALLALMAAGIRLTWQRVVGVLGAAVVVVVAFAVADWLRPPDERTHLGRFVDDVLHGELWHVIQRKLAQNLDNLNNNLTLVALAGLLVVVYVLGRPLRGALAHPAGGPLEWITTDAPLSQLTAYAPMLRPGIITTGVILGIGFLVNDSGILVPATGIVLALPVLLAVYANWLRDVRARGGAAAPRRRSGAPAAH</sequence>
<feature type="transmembrane region" description="Helical" evidence="2">
    <location>
        <begin position="507"/>
        <end position="533"/>
    </location>
</feature>
<evidence type="ECO:0000256" key="2">
    <source>
        <dbReference type="SAM" id="Phobius"/>
    </source>
</evidence>
<protein>
    <submittedName>
        <fullName evidence="3">Uncharacterized protein</fullName>
    </submittedName>
</protein>
<feature type="transmembrane region" description="Helical" evidence="2">
    <location>
        <begin position="608"/>
        <end position="626"/>
    </location>
</feature>
<evidence type="ECO:0000313" key="4">
    <source>
        <dbReference type="Proteomes" id="UP000326702"/>
    </source>
</evidence>